<sequence length="431" mass="46057">MSDPVSNADIEDVLSSIRRLVSENPAPQPAGQNGSGHIVSGQSAHGQSQGGAPSPEPVDKLVLTPAFRVHENATGMDAPERAETPVSEDAIHEVMEDAFLEDRDEVVDDQGDAAEFPTQTDDDVMFLHRPLNLAQEDGIADRVEDPGAEEGDVSTEEALSDPRLEAGMELNGQEVTPEPAVESDQGDDGVGVLEQSPTDAGDLAEDHPTFSAPQGDAAEGAEGGESLDPAEDAFVSTGAQDVPETSEDTTAVVASVEDMTSDAAASEAEENSGLEHRVAELEAAVNDSHVEFEPDLGDAVEDLGPGIFLRRRAQTHMDAAQPDSAPSHEQDETPVSNQDLDDLDAELAAFIEEDKNIDGVAETVSADEEDATLFAEEQAETDLIDEDMLRDLVMRLVREELQGAVGEKITRNVRRLVRREVERALTLRSLE</sequence>
<evidence type="ECO:0000313" key="3">
    <source>
        <dbReference type="Proteomes" id="UP001057991"/>
    </source>
</evidence>
<dbReference type="AlphaFoldDB" id="A0A9Q9HE08"/>
<evidence type="ECO:0000313" key="2">
    <source>
        <dbReference type="EMBL" id="UWP96131.1"/>
    </source>
</evidence>
<dbReference type="RefSeq" id="WP_259806417.1">
    <property type="nucleotide sequence ID" value="NZ_CP080776.1"/>
</dbReference>
<gene>
    <name evidence="2" type="ORF">K3X48_03820</name>
</gene>
<name>A0A9Q9HE08_9RHOB</name>
<feature type="compositionally biased region" description="Acidic residues" evidence="1">
    <location>
        <begin position="146"/>
        <end position="159"/>
    </location>
</feature>
<proteinExistence type="predicted"/>
<evidence type="ECO:0000256" key="1">
    <source>
        <dbReference type="SAM" id="MobiDB-lite"/>
    </source>
</evidence>
<feature type="region of interest" description="Disordered" evidence="1">
    <location>
        <begin position="313"/>
        <end position="338"/>
    </location>
</feature>
<dbReference type="Proteomes" id="UP001057991">
    <property type="component" value="Chromosome"/>
</dbReference>
<feature type="region of interest" description="Disordered" evidence="1">
    <location>
        <begin position="16"/>
        <end position="60"/>
    </location>
</feature>
<protein>
    <submittedName>
        <fullName evidence="2">Uncharacterized protein</fullName>
    </submittedName>
</protein>
<feature type="region of interest" description="Disordered" evidence="1">
    <location>
        <begin position="136"/>
        <end position="249"/>
    </location>
</feature>
<reference evidence="2" key="1">
    <citation type="submission" date="2021-08" db="EMBL/GenBank/DDBJ databases">
        <authorList>
            <person name="Nwanade C."/>
            <person name="Wang M."/>
            <person name="Masoudi A."/>
            <person name="Yu Z."/>
            <person name="Liu J."/>
        </authorList>
    </citation>
    <scope>NUCLEOTIDE SEQUENCE</scope>
    <source>
        <strain evidence="2">S056</strain>
    </source>
</reference>
<organism evidence="2 3">
    <name type="scientific">Aliiroseovarius crassostreae</name>
    <dbReference type="NCBI Taxonomy" id="154981"/>
    <lineage>
        <taxon>Bacteria</taxon>
        <taxon>Pseudomonadati</taxon>
        <taxon>Pseudomonadota</taxon>
        <taxon>Alphaproteobacteria</taxon>
        <taxon>Rhodobacterales</taxon>
        <taxon>Paracoccaceae</taxon>
        <taxon>Aliiroseovarius</taxon>
    </lineage>
</organism>
<dbReference type="EMBL" id="CP080776">
    <property type="protein sequence ID" value="UWP96131.1"/>
    <property type="molecule type" value="Genomic_DNA"/>
</dbReference>
<feature type="compositionally biased region" description="Low complexity" evidence="1">
    <location>
        <begin position="40"/>
        <end position="53"/>
    </location>
</feature>
<accession>A0A9Q9HE08</accession>